<proteinExistence type="predicted"/>
<comment type="caution">
    <text evidence="2">The sequence shown here is derived from an EMBL/GenBank/DDBJ whole genome shotgun (WGS) entry which is preliminary data.</text>
</comment>
<gene>
    <name evidence="2" type="ORF">PHLCEN_2v6803</name>
</gene>
<evidence type="ECO:0000313" key="3">
    <source>
        <dbReference type="Proteomes" id="UP000186601"/>
    </source>
</evidence>
<reference evidence="2 3" key="1">
    <citation type="submission" date="2018-02" db="EMBL/GenBank/DDBJ databases">
        <title>Genome sequence of the basidiomycete white-rot fungus Phlebia centrifuga.</title>
        <authorList>
            <person name="Granchi Z."/>
            <person name="Peng M."/>
            <person name="de Vries R.P."/>
            <person name="Hilden K."/>
            <person name="Makela M.R."/>
            <person name="Grigoriev I."/>
            <person name="Riley R."/>
        </authorList>
    </citation>
    <scope>NUCLEOTIDE SEQUENCE [LARGE SCALE GENOMIC DNA]</scope>
    <source>
        <strain evidence="2 3">FBCC195</strain>
    </source>
</reference>
<dbReference type="EMBL" id="MLYV02000669">
    <property type="protein sequence ID" value="PSR80102.1"/>
    <property type="molecule type" value="Genomic_DNA"/>
</dbReference>
<feature type="region of interest" description="Disordered" evidence="1">
    <location>
        <begin position="176"/>
        <end position="349"/>
    </location>
</feature>
<sequence length="397" mass="43504">MPPKKNLPLAAQEEIVELFCTASHPFKGNNRDALWVQEIAGLIVNYLKLDPELESSKVRNVLIQVQYTVHHHADQPWAHAVLDTFPILNITKPEKETNEHATSADVDKPGSAIEYTDKSDMCTTCRKIAKRKKCVFPLNSVKCMYCIQRKQGCRGFKHDTEDAAVETTPPSLHVATAKRKQIPSHAAVEPTSSVALRKRKRGASRTAAEPKPLPLRRTSQAATLPGAPSSSLHSPQSTTDSPVPRSRFPRKGPLRLPDDDIDNSTVTGDCASEEDDSPPPPPTKRFKVSRQLLITPLPRQENNSNTPIPASLPPTATSTPQVDPTTTARQTTSMQQAGTSSTASSAFPAIPPGPLPIALPVYSRGRLRFDSHDDQLMAAAILSRCLRMYAMHDTQDD</sequence>
<organism evidence="2 3">
    <name type="scientific">Hermanssonia centrifuga</name>
    <dbReference type="NCBI Taxonomy" id="98765"/>
    <lineage>
        <taxon>Eukaryota</taxon>
        <taxon>Fungi</taxon>
        <taxon>Dikarya</taxon>
        <taxon>Basidiomycota</taxon>
        <taxon>Agaricomycotina</taxon>
        <taxon>Agaricomycetes</taxon>
        <taxon>Polyporales</taxon>
        <taxon>Meruliaceae</taxon>
        <taxon>Hermanssonia</taxon>
    </lineage>
</organism>
<feature type="compositionally biased region" description="Low complexity" evidence="1">
    <location>
        <begin position="306"/>
        <end position="320"/>
    </location>
</feature>
<keyword evidence="3" id="KW-1185">Reference proteome</keyword>
<evidence type="ECO:0000313" key="2">
    <source>
        <dbReference type="EMBL" id="PSR80102.1"/>
    </source>
</evidence>
<protein>
    <submittedName>
        <fullName evidence="2">Uncharacterized protein</fullName>
    </submittedName>
</protein>
<accession>A0A2R6NYC4</accession>
<name>A0A2R6NYC4_9APHY</name>
<evidence type="ECO:0000256" key="1">
    <source>
        <dbReference type="SAM" id="MobiDB-lite"/>
    </source>
</evidence>
<feature type="compositionally biased region" description="Low complexity" evidence="1">
    <location>
        <begin position="330"/>
        <end position="348"/>
    </location>
</feature>
<dbReference type="AlphaFoldDB" id="A0A2R6NYC4"/>
<dbReference type="Proteomes" id="UP000186601">
    <property type="component" value="Unassembled WGS sequence"/>
</dbReference>
<feature type="compositionally biased region" description="Polar residues" evidence="1">
    <location>
        <begin position="217"/>
        <end position="241"/>
    </location>
</feature>